<sequence>MLFLVYNISSFYCCKKLFLLNKYDRRILSEKLCVSF</sequence>
<evidence type="ECO:0000313" key="1">
    <source>
        <dbReference type="EMBL" id="DAD97218.1"/>
    </source>
</evidence>
<name>A0A8S5NSC8_9CAUD</name>
<dbReference type="EMBL" id="BK015233">
    <property type="protein sequence ID" value="DAD97218.1"/>
    <property type="molecule type" value="Genomic_DNA"/>
</dbReference>
<protein>
    <submittedName>
        <fullName evidence="1">Uncharacterized protein</fullName>
    </submittedName>
</protein>
<proteinExistence type="predicted"/>
<accession>A0A8S5NSC8</accession>
<organism evidence="1">
    <name type="scientific">Siphoviridae sp. ctWsj12</name>
    <dbReference type="NCBI Taxonomy" id="2826363"/>
    <lineage>
        <taxon>Viruses</taxon>
        <taxon>Duplodnaviria</taxon>
        <taxon>Heunggongvirae</taxon>
        <taxon>Uroviricota</taxon>
        <taxon>Caudoviricetes</taxon>
    </lineage>
</organism>
<reference evidence="1" key="1">
    <citation type="journal article" date="2021" name="Proc. Natl. Acad. Sci. U.S.A.">
        <title>A Catalog of Tens of Thousands of Viruses from Human Metagenomes Reveals Hidden Associations with Chronic Diseases.</title>
        <authorList>
            <person name="Tisza M.J."/>
            <person name="Buck C.B."/>
        </authorList>
    </citation>
    <scope>NUCLEOTIDE SEQUENCE</scope>
    <source>
        <strain evidence="1">CtWsj12</strain>
    </source>
</reference>